<feature type="domain" description="Xylanolytic transcriptional activator regulatory" evidence="6">
    <location>
        <begin position="142"/>
        <end position="213"/>
    </location>
</feature>
<dbReference type="CDD" id="cd12148">
    <property type="entry name" value="fungal_TF_MHR"/>
    <property type="match status" value="1"/>
</dbReference>
<dbReference type="OrthoDB" id="39175at2759"/>
<evidence type="ECO:0000256" key="2">
    <source>
        <dbReference type="ARBA" id="ARBA00023015"/>
    </source>
</evidence>
<dbReference type="AlphaFoldDB" id="A0A9X0B7V4"/>
<accession>A0A9X0B7V4</accession>
<keyword evidence="1" id="KW-0862">Zinc</keyword>
<evidence type="ECO:0000256" key="1">
    <source>
        <dbReference type="ARBA" id="ARBA00022833"/>
    </source>
</evidence>
<dbReference type="PANTHER" id="PTHR47171:SF3">
    <property type="entry name" value="FARA-RELATED"/>
    <property type="match status" value="1"/>
</dbReference>
<keyword evidence="3" id="KW-0238">DNA-binding</keyword>
<name>A0A9X0B7V4_9EURO</name>
<evidence type="ECO:0000256" key="5">
    <source>
        <dbReference type="ARBA" id="ARBA00023242"/>
    </source>
</evidence>
<comment type="caution">
    <text evidence="7">The sequence shown here is derived from an EMBL/GenBank/DDBJ whole genome shotgun (WGS) entry which is preliminary data.</text>
</comment>
<keyword evidence="4" id="KW-0804">Transcription</keyword>
<organism evidence="7 8">
    <name type="scientific">Penicillium cosmopolitanum</name>
    <dbReference type="NCBI Taxonomy" id="1131564"/>
    <lineage>
        <taxon>Eukaryota</taxon>
        <taxon>Fungi</taxon>
        <taxon>Dikarya</taxon>
        <taxon>Ascomycota</taxon>
        <taxon>Pezizomycotina</taxon>
        <taxon>Eurotiomycetes</taxon>
        <taxon>Eurotiomycetidae</taxon>
        <taxon>Eurotiales</taxon>
        <taxon>Aspergillaceae</taxon>
        <taxon>Penicillium</taxon>
    </lineage>
</organism>
<keyword evidence="2" id="KW-0805">Transcription regulation</keyword>
<dbReference type="GeneID" id="81370494"/>
<sequence>MAPLATQQDYIIPESVIAAQDQFSKKLIQAVSATTLPPKAQVEAFADSYFDRFYHRAPLIDRADLSTEDPSVLVSQAICMVGSLLRHSGPDSPLGDAEHYYGKVKTLLYTNYEPDQRNVLKALCLLSFRNLTPPKVVSLDCSWQWLGMATRLAYQMGLHRESTYAQLPNPGNARRIMWSLFVSDRHQTACFGRPSIIRASEFDIRLPTIDDFEQQDTKAELFIQHANLSIILGGIVDRHAQKSEMTQNEAISILESLQQFINNIPSQLQLYEGSNRRPFRPDIYEFHANYFVCLIVFFRLFGHAFPALTVSAASLVASSCIARLYEQFLYRDEMNYLTPLHNWFVMVGCAPQIHHNATCQGRDKLCNEELPILTNALRYMRLKSPPAGVLLDIIERLSEVNSNGLTPSVSSVPQEGSPTEEPWLAQLPHAVLLNSLFPFPGSLSPRLSIIQGINDELNDLAVLDRMVEQEDDDLEWIFNEYQLNYFDASFV</sequence>
<dbReference type="EMBL" id="JAPZBU010000008">
    <property type="protein sequence ID" value="KAJ5391387.1"/>
    <property type="molecule type" value="Genomic_DNA"/>
</dbReference>
<dbReference type="GO" id="GO:0006351">
    <property type="term" value="P:DNA-templated transcription"/>
    <property type="evidence" value="ECO:0007669"/>
    <property type="project" value="InterPro"/>
</dbReference>
<dbReference type="RefSeq" id="XP_056487065.1">
    <property type="nucleotide sequence ID" value="XM_056631514.1"/>
</dbReference>
<reference evidence="7" key="2">
    <citation type="journal article" date="2023" name="IMA Fungus">
        <title>Comparative genomic study of the Penicillium genus elucidates a diverse pangenome and 15 lateral gene transfer events.</title>
        <authorList>
            <person name="Petersen C."/>
            <person name="Sorensen T."/>
            <person name="Nielsen M.R."/>
            <person name="Sondergaard T.E."/>
            <person name="Sorensen J.L."/>
            <person name="Fitzpatrick D.A."/>
            <person name="Frisvad J.C."/>
            <person name="Nielsen K.L."/>
        </authorList>
    </citation>
    <scope>NUCLEOTIDE SEQUENCE</scope>
    <source>
        <strain evidence="7">IBT 29677</strain>
    </source>
</reference>
<dbReference type="InterPro" id="IPR052073">
    <property type="entry name" value="Amide_Lactam_Regulators"/>
</dbReference>
<dbReference type="InterPro" id="IPR007219">
    <property type="entry name" value="XnlR_reg_dom"/>
</dbReference>
<proteinExistence type="predicted"/>
<evidence type="ECO:0000256" key="3">
    <source>
        <dbReference type="ARBA" id="ARBA00023125"/>
    </source>
</evidence>
<dbReference type="Proteomes" id="UP001147747">
    <property type="component" value="Unassembled WGS sequence"/>
</dbReference>
<evidence type="ECO:0000259" key="6">
    <source>
        <dbReference type="SMART" id="SM00906"/>
    </source>
</evidence>
<keyword evidence="5" id="KW-0539">Nucleus</keyword>
<dbReference type="GO" id="GO:0008270">
    <property type="term" value="F:zinc ion binding"/>
    <property type="evidence" value="ECO:0007669"/>
    <property type="project" value="InterPro"/>
</dbReference>
<dbReference type="Pfam" id="PF04082">
    <property type="entry name" value="Fungal_trans"/>
    <property type="match status" value="1"/>
</dbReference>
<evidence type="ECO:0000313" key="7">
    <source>
        <dbReference type="EMBL" id="KAJ5391387.1"/>
    </source>
</evidence>
<dbReference type="GO" id="GO:0003677">
    <property type="term" value="F:DNA binding"/>
    <property type="evidence" value="ECO:0007669"/>
    <property type="project" value="UniProtKB-KW"/>
</dbReference>
<protein>
    <recommendedName>
        <fullName evidence="6">Xylanolytic transcriptional activator regulatory domain-containing protein</fullName>
    </recommendedName>
</protein>
<evidence type="ECO:0000313" key="8">
    <source>
        <dbReference type="Proteomes" id="UP001147747"/>
    </source>
</evidence>
<dbReference type="PANTHER" id="PTHR47171">
    <property type="entry name" value="FARA-RELATED"/>
    <property type="match status" value="1"/>
</dbReference>
<keyword evidence="8" id="KW-1185">Reference proteome</keyword>
<reference evidence="7" key="1">
    <citation type="submission" date="2022-12" db="EMBL/GenBank/DDBJ databases">
        <authorList>
            <person name="Petersen C."/>
        </authorList>
    </citation>
    <scope>NUCLEOTIDE SEQUENCE</scope>
    <source>
        <strain evidence="7">IBT 29677</strain>
    </source>
</reference>
<evidence type="ECO:0000256" key="4">
    <source>
        <dbReference type="ARBA" id="ARBA00023163"/>
    </source>
</evidence>
<gene>
    <name evidence="7" type="ORF">N7509_006877</name>
</gene>
<dbReference type="SMART" id="SM00906">
    <property type="entry name" value="Fungal_trans"/>
    <property type="match status" value="1"/>
</dbReference>